<accession>A0ABQ9G8L3</accession>
<proteinExistence type="predicted"/>
<reference evidence="1 2" key="1">
    <citation type="submission" date="2023-02" db="EMBL/GenBank/DDBJ databases">
        <title>LHISI_Scaffold_Assembly.</title>
        <authorList>
            <person name="Stuart O.P."/>
            <person name="Cleave R."/>
            <person name="Magrath M.J.L."/>
            <person name="Mikheyev A.S."/>
        </authorList>
    </citation>
    <scope>NUCLEOTIDE SEQUENCE [LARGE SCALE GENOMIC DNA]</scope>
    <source>
        <strain evidence="1">Daus_M_001</strain>
        <tissue evidence="1">Leg muscle</tissue>
    </source>
</reference>
<gene>
    <name evidence="1" type="ORF">PR048_030162</name>
</gene>
<protein>
    <submittedName>
        <fullName evidence="1">Uncharacterized protein</fullName>
    </submittedName>
</protein>
<sequence length="357" mass="40195">MANITLGAASFIIGAEDQEELWRLVCPAVVNRLLESASGNMGKHPSHSLFRKEKFEEKSIGVAEPIKKLKNHSEKTSGHVVVNVEKETARALQVIDIASCRGYDLGKLFAYELSSRSLFLTRNRYLTKPDKSQLVHQLESTLQIPPVTEMQQSPGKASVIDFMAIARKVPIKSWNLKTNVIIKENLSLASHFEEADERILKHISHMTLTSNVSNVVICSTDIDVVVSALCNYHVTWKTVGLQKLWVAFGVRRTLRYIPLQSLVTENRVSHTVLIYLPAIHSRTGCNTTSKVSTKLAALKTAVSYVADLLFDFGKEPLNEDMEKRAEVFLVHPLSSNLCAMDKLRFYQYHHNKYGIYL</sequence>
<organism evidence="1 2">
    <name type="scientific">Dryococelus australis</name>
    <dbReference type="NCBI Taxonomy" id="614101"/>
    <lineage>
        <taxon>Eukaryota</taxon>
        <taxon>Metazoa</taxon>
        <taxon>Ecdysozoa</taxon>
        <taxon>Arthropoda</taxon>
        <taxon>Hexapoda</taxon>
        <taxon>Insecta</taxon>
        <taxon>Pterygota</taxon>
        <taxon>Neoptera</taxon>
        <taxon>Polyneoptera</taxon>
        <taxon>Phasmatodea</taxon>
        <taxon>Verophasmatodea</taxon>
        <taxon>Anareolatae</taxon>
        <taxon>Phasmatidae</taxon>
        <taxon>Eurycanthinae</taxon>
        <taxon>Dryococelus</taxon>
    </lineage>
</organism>
<comment type="caution">
    <text evidence="1">The sequence shown here is derived from an EMBL/GenBank/DDBJ whole genome shotgun (WGS) entry which is preliminary data.</text>
</comment>
<evidence type="ECO:0000313" key="1">
    <source>
        <dbReference type="EMBL" id="KAJ8868623.1"/>
    </source>
</evidence>
<keyword evidence="2" id="KW-1185">Reference proteome</keyword>
<name>A0ABQ9G8L3_9NEOP</name>
<evidence type="ECO:0000313" key="2">
    <source>
        <dbReference type="Proteomes" id="UP001159363"/>
    </source>
</evidence>
<dbReference type="EMBL" id="JARBHB010000014">
    <property type="protein sequence ID" value="KAJ8868623.1"/>
    <property type="molecule type" value="Genomic_DNA"/>
</dbReference>
<dbReference type="Proteomes" id="UP001159363">
    <property type="component" value="Chromosome 13"/>
</dbReference>